<protein>
    <recommendedName>
        <fullName evidence="2">Phytanoyl-CoA-dioxygenase</fullName>
    </recommendedName>
</protein>
<sequence length="203" mass="23277">MLGKVQDVFQMPVFCASGYEVSESEIEFIKQLRYRPNRKNSVSVSMDVLKDPALRNLSNYIDNCVAEFAHDNIGIGHEVEFNITSSWSNIAKTGEGHHRHRHTNSVINGVMSFTEGNVITFSSEVLKIFPDWAFPYFKQTKYSNHKDIDLEMNVGEMVLFSSQMVHYVRPNTRKEDRLSLAFNTMIGGEFLMDTTNQLNMTVH</sequence>
<organism evidence="1">
    <name type="scientific">Synechococcus phage QB2</name>
    <dbReference type="NCBI Taxonomy" id="3159453"/>
    <lineage>
        <taxon>Viruses</taxon>
        <taxon>Duplodnaviria</taxon>
        <taxon>Heunggongvirae</taxon>
        <taxon>Uroviricota</taxon>
        <taxon>Caudoviricetes</taxon>
        <taxon>Pantevenvirales</taxon>
        <taxon>Kyanoviridae</taxon>
    </lineage>
</organism>
<dbReference type="Pfam" id="PF13759">
    <property type="entry name" value="2OG-FeII_Oxy_5"/>
    <property type="match status" value="1"/>
</dbReference>
<dbReference type="SUPFAM" id="SSF51197">
    <property type="entry name" value="Clavaminate synthase-like"/>
    <property type="match status" value="1"/>
</dbReference>
<accession>A0AAU8EKF5</accession>
<dbReference type="Gene3D" id="2.60.120.620">
    <property type="entry name" value="q2cbj1_9rhob like domain"/>
    <property type="match status" value="1"/>
</dbReference>
<evidence type="ECO:0008006" key="2">
    <source>
        <dbReference type="Google" id="ProtNLM"/>
    </source>
</evidence>
<name>A0AAU8EKF5_9CAUD</name>
<dbReference type="InterPro" id="IPR012668">
    <property type="entry name" value="CHP02466"/>
</dbReference>
<dbReference type="EMBL" id="PP861117">
    <property type="protein sequence ID" value="XCH00418.1"/>
    <property type="molecule type" value="Genomic_DNA"/>
</dbReference>
<proteinExistence type="predicted"/>
<evidence type="ECO:0000313" key="1">
    <source>
        <dbReference type="EMBL" id="XCH00418.1"/>
    </source>
</evidence>
<reference evidence="1" key="1">
    <citation type="submission" date="2024-05" db="EMBL/GenBank/DDBJ databases">
        <authorList>
            <person name="Su C."/>
        </authorList>
    </citation>
    <scope>NUCLEOTIDE SEQUENCE</scope>
</reference>